<keyword evidence="3" id="KW-0812">Transmembrane</keyword>
<dbReference type="Proteomes" id="UP000464507">
    <property type="component" value="Chromosome"/>
</dbReference>
<keyword evidence="7" id="KW-1185">Reference proteome</keyword>
<dbReference type="EMBL" id="CP017146">
    <property type="protein sequence ID" value="QHO68990.1"/>
    <property type="molecule type" value="Genomic_DNA"/>
</dbReference>
<evidence type="ECO:0000256" key="2">
    <source>
        <dbReference type="ARBA" id="ARBA00009477"/>
    </source>
</evidence>
<dbReference type="SUPFAM" id="SSF111369">
    <property type="entry name" value="HlyD-like secretion proteins"/>
    <property type="match status" value="1"/>
</dbReference>
<evidence type="ECO:0008006" key="8">
    <source>
        <dbReference type="Google" id="ProtNLM"/>
    </source>
</evidence>
<evidence type="ECO:0000313" key="7">
    <source>
        <dbReference type="Proteomes" id="UP000464507"/>
    </source>
</evidence>
<proteinExistence type="inferred from homology"/>
<evidence type="ECO:0000256" key="3">
    <source>
        <dbReference type="ARBA" id="ARBA00022692"/>
    </source>
</evidence>
<evidence type="ECO:0000256" key="4">
    <source>
        <dbReference type="ARBA" id="ARBA00022989"/>
    </source>
</evidence>
<gene>
    <name evidence="6" type="ORF">BHD05_04370</name>
</gene>
<dbReference type="OrthoDB" id="3725787at2"/>
<name>A0A7L5AEY8_9MICO</name>
<dbReference type="RefSeq" id="WP_161885352.1">
    <property type="nucleotide sequence ID" value="NZ_CP017146.1"/>
</dbReference>
<reference evidence="6 7" key="1">
    <citation type="submission" date="2016-09" db="EMBL/GenBank/DDBJ databases">
        <title>Complete genome sequence of microbes from the polar regions.</title>
        <authorList>
            <person name="Liao L."/>
            <person name="Chen B."/>
        </authorList>
    </citation>
    <scope>NUCLEOTIDE SEQUENCE [LARGE SCALE GENOMIC DNA]</scope>
    <source>
        <strain evidence="6 7">ZS314</strain>
    </source>
</reference>
<dbReference type="KEGG" id="mant:BHD05_04370"/>
<protein>
    <recommendedName>
        <fullName evidence="8">Biotin attachment protein</fullName>
    </recommendedName>
</protein>
<keyword evidence="5" id="KW-0472">Membrane</keyword>
<dbReference type="Gene3D" id="2.40.50.100">
    <property type="match status" value="1"/>
</dbReference>
<evidence type="ECO:0000256" key="5">
    <source>
        <dbReference type="ARBA" id="ARBA00023136"/>
    </source>
</evidence>
<evidence type="ECO:0000313" key="6">
    <source>
        <dbReference type="EMBL" id="QHO68990.1"/>
    </source>
</evidence>
<dbReference type="PANTHER" id="PTHR30386">
    <property type="entry name" value="MEMBRANE FUSION SUBUNIT OF EMRAB-TOLC MULTIDRUG EFFLUX PUMP"/>
    <property type="match status" value="1"/>
</dbReference>
<comment type="subcellular location">
    <subcellularLocation>
        <location evidence="1">Membrane</location>
        <topology evidence="1">Single-pass membrane protein</topology>
    </subcellularLocation>
</comment>
<dbReference type="PANTHER" id="PTHR30386:SF26">
    <property type="entry name" value="TRANSPORT PROTEIN COMB"/>
    <property type="match status" value="1"/>
</dbReference>
<sequence>MTWSNRFRLLGGALFVLIIVAAATMVFTQREGQVASRTASFEAVSYSVGSDYAGTVTEQFVEEGAAVAKGDKLLSVQSATLLNALKSTQGVPENTAYIVADDGTLTLIATEPGILSKVEAQVGGFVGAGQTLATVERDESIFVLADFIIDPYNFTRIEDGARVEIVLPDHERIEATVAKKSVDTVDGNANVQLEVTSKEFIVGDMDGLVASGTPVTAILHLREEGPLAGIKDSLYRLLEQVGI</sequence>
<dbReference type="GO" id="GO:0016020">
    <property type="term" value="C:membrane"/>
    <property type="evidence" value="ECO:0007669"/>
    <property type="project" value="UniProtKB-SubCell"/>
</dbReference>
<organism evidence="6 7">
    <name type="scientific">Marisediminicola antarctica</name>
    <dbReference type="NCBI Taxonomy" id="674079"/>
    <lineage>
        <taxon>Bacteria</taxon>
        <taxon>Bacillati</taxon>
        <taxon>Actinomycetota</taxon>
        <taxon>Actinomycetes</taxon>
        <taxon>Micrococcales</taxon>
        <taxon>Microbacteriaceae</taxon>
        <taxon>Marisediminicola</taxon>
    </lineage>
</organism>
<evidence type="ECO:0000256" key="1">
    <source>
        <dbReference type="ARBA" id="ARBA00004167"/>
    </source>
</evidence>
<comment type="similarity">
    <text evidence="2">Belongs to the membrane fusion protein (MFP) (TC 8.A.1) family.</text>
</comment>
<dbReference type="InterPro" id="IPR050739">
    <property type="entry name" value="MFP"/>
</dbReference>
<dbReference type="AlphaFoldDB" id="A0A7L5AEY8"/>
<accession>A0A7L5AEY8</accession>
<keyword evidence="4" id="KW-1133">Transmembrane helix</keyword>